<dbReference type="InterPro" id="IPR000086">
    <property type="entry name" value="NUDIX_hydrolase_dom"/>
</dbReference>
<reference evidence="3 4" key="1">
    <citation type="submission" date="2022-04" db="EMBL/GenBank/DDBJ databases">
        <title>Gracilibacillus sp. isolated from saltern.</title>
        <authorList>
            <person name="Won M."/>
            <person name="Lee C.-M."/>
            <person name="Woen H.-Y."/>
            <person name="Kwon S.-W."/>
        </authorList>
    </citation>
    <scope>NUCLEOTIDE SEQUENCE [LARGE SCALE GENOMIC DNA]</scope>
    <source>
        <strain evidence="3 4">SSWR10-1</strain>
    </source>
</reference>
<evidence type="ECO:0000259" key="2">
    <source>
        <dbReference type="PROSITE" id="PS51462"/>
    </source>
</evidence>
<proteinExistence type="predicted"/>
<dbReference type="InterPro" id="IPR020084">
    <property type="entry name" value="NUDIX_hydrolase_CS"/>
</dbReference>
<name>A0ABY4F263_9BACI</name>
<dbReference type="PROSITE" id="PS51462">
    <property type="entry name" value="NUDIX"/>
    <property type="match status" value="1"/>
</dbReference>
<dbReference type="Pfam" id="PF00293">
    <property type="entry name" value="NUDIX"/>
    <property type="match status" value="1"/>
</dbReference>
<dbReference type="SUPFAM" id="SSF55811">
    <property type="entry name" value="Nudix"/>
    <property type="match status" value="1"/>
</dbReference>
<evidence type="ECO:0000313" key="3">
    <source>
        <dbReference type="EMBL" id="UOQ50163.1"/>
    </source>
</evidence>
<sequence>MEIWDIYDKDRKRTGRTHERGLPIAEGDYHIVVSVWIMNEKGEILVTRRHPDKSHPNLWEGTGGSIIAGENSLEGALREVKEEIGVTLSKENGKLVKSTRRDVFHDFNDDWLFTENVDIRDVVLQEEEVVDIKWVTKKELKAMYDSHQLVPTLRYVEQLFKQNM</sequence>
<gene>
    <name evidence="3" type="ORF">MUN88_08950</name>
</gene>
<keyword evidence="1" id="KW-0378">Hydrolase</keyword>
<dbReference type="CDD" id="cd04693">
    <property type="entry name" value="NUDIX_Hydrolase"/>
    <property type="match status" value="1"/>
</dbReference>
<dbReference type="InterPro" id="IPR015797">
    <property type="entry name" value="NUDIX_hydrolase-like_dom_sf"/>
</dbReference>
<dbReference type="EMBL" id="CP095072">
    <property type="protein sequence ID" value="UOQ50163.1"/>
    <property type="molecule type" value="Genomic_DNA"/>
</dbReference>
<accession>A0ABY4F263</accession>
<organism evidence="3 4">
    <name type="scientific">Gracilibacillus caseinilyticus</name>
    <dbReference type="NCBI Taxonomy" id="2932256"/>
    <lineage>
        <taxon>Bacteria</taxon>
        <taxon>Bacillati</taxon>
        <taxon>Bacillota</taxon>
        <taxon>Bacilli</taxon>
        <taxon>Bacillales</taxon>
        <taxon>Bacillaceae</taxon>
        <taxon>Gracilibacillus</taxon>
    </lineage>
</organism>
<keyword evidence="4" id="KW-1185">Reference proteome</keyword>
<dbReference type="PANTHER" id="PTHR10885:SF20">
    <property type="entry name" value="NUDIX HYDROLASE DOMAIN-CONTAINING PROTEIN"/>
    <property type="match status" value="1"/>
</dbReference>
<feature type="domain" description="Nudix hydrolase" evidence="2">
    <location>
        <begin position="28"/>
        <end position="157"/>
    </location>
</feature>
<evidence type="ECO:0000313" key="4">
    <source>
        <dbReference type="Proteomes" id="UP000831782"/>
    </source>
</evidence>
<evidence type="ECO:0000256" key="1">
    <source>
        <dbReference type="ARBA" id="ARBA00022801"/>
    </source>
</evidence>
<dbReference type="Gene3D" id="3.90.79.10">
    <property type="entry name" value="Nucleoside Triphosphate Pyrophosphohydrolase"/>
    <property type="match status" value="1"/>
</dbReference>
<dbReference type="PANTHER" id="PTHR10885">
    <property type="entry name" value="ISOPENTENYL-DIPHOSPHATE DELTA-ISOMERASE"/>
    <property type="match status" value="1"/>
</dbReference>
<dbReference type="PROSITE" id="PS00893">
    <property type="entry name" value="NUDIX_BOX"/>
    <property type="match status" value="1"/>
</dbReference>
<dbReference type="Proteomes" id="UP000831782">
    <property type="component" value="Chromosome"/>
</dbReference>
<protein>
    <submittedName>
        <fullName evidence="3">NUDIX domain-containing protein</fullName>
    </submittedName>
</protein>
<dbReference type="RefSeq" id="WP_244723479.1">
    <property type="nucleotide sequence ID" value="NZ_CP095072.1"/>
</dbReference>